<organism evidence="1 2">
    <name type="scientific">Actinopolyspora alba</name>
    <dbReference type="NCBI Taxonomy" id="673379"/>
    <lineage>
        <taxon>Bacteria</taxon>
        <taxon>Bacillati</taxon>
        <taxon>Actinomycetota</taxon>
        <taxon>Actinomycetes</taxon>
        <taxon>Actinopolysporales</taxon>
        <taxon>Actinopolysporaceae</taxon>
        <taxon>Actinopolyspora</taxon>
        <taxon>Actinopolyspora alba group</taxon>
    </lineage>
</organism>
<evidence type="ECO:0000313" key="2">
    <source>
        <dbReference type="Proteomes" id="UP000198716"/>
    </source>
</evidence>
<name>A0A1I1TVS9_9ACTN</name>
<proteinExistence type="predicted"/>
<reference evidence="2" key="1">
    <citation type="submission" date="2016-10" db="EMBL/GenBank/DDBJ databases">
        <authorList>
            <person name="Varghese N."/>
            <person name="Submissions S."/>
        </authorList>
    </citation>
    <scope>NUCLEOTIDE SEQUENCE [LARGE SCALE GENOMIC DNA]</scope>
    <source>
        <strain evidence="2">DSM 45004</strain>
    </source>
</reference>
<gene>
    <name evidence="1" type="ORF">SAMN04487819_101395</name>
</gene>
<keyword evidence="2" id="KW-1185">Reference proteome</keyword>
<dbReference type="Proteomes" id="UP000198716">
    <property type="component" value="Unassembled WGS sequence"/>
</dbReference>
<accession>A0A1I1TVS9</accession>
<dbReference type="EMBL" id="FOMZ01000001">
    <property type="protein sequence ID" value="SFD62707.1"/>
    <property type="molecule type" value="Genomic_DNA"/>
</dbReference>
<sequence>MHELVEAKRQQIGELCSTLAIRRLDPFGSAVDDSFDAALVWQVLNEKLPVLDKALRHLLDQ</sequence>
<evidence type="ECO:0000313" key="1">
    <source>
        <dbReference type="EMBL" id="SFD62707.1"/>
    </source>
</evidence>
<dbReference type="AlphaFoldDB" id="A0A1I1TVS9"/>
<protein>
    <submittedName>
        <fullName evidence="1">Uncharacterized protein</fullName>
    </submittedName>
</protein>